<evidence type="ECO:0000256" key="9">
    <source>
        <dbReference type="HAMAP-Rule" id="MF_00134"/>
    </source>
</evidence>
<dbReference type="Gene3D" id="3.20.20.70">
    <property type="entry name" value="Aldolase class I"/>
    <property type="match status" value="1"/>
</dbReference>
<feature type="domain" description="Indole-3-glycerol phosphate synthase" evidence="10">
    <location>
        <begin position="3"/>
        <end position="256"/>
    </location>
</feature>
<dbReference type="EMBL" id="CAOS01000014">
    <property type="protein sequence ID" value="CCO09289.1"/>
    <property type="molecule type" value="Genomic_DNA"/>
</dbReference>
<evidence type="ECO:0000259" key="10">
    <source>
        <dbReference type="Pfam" id="PF00218"/>
    </source>
</evidence>
<keyword evidence="8 9" id="KW-0456">Lyase</keyword>
<evidence type="ECO:0000256" key="6">
    <source>
        <dbReference type="ARBA" id="ARBA00022822"/>
    </source>
</evidence>
<keyword evidence="7 9" id="KW-0057">Aromatic amino acid biosynthesis</keyword>
<dbReference type="AlphaFoldDB" id="K8E0W1"/>
<dbReference type="PANTHER" id="PTHR22854:SF2">
    <property type="entry name" value="INDOLE-3-GLYCEROL-PHOSPHATE SYNTHASE"/>
    <property type="match status" value="1"/>
</dbReference>
<dbReference type="RefSeq" id="WP_008413236.1">
    <property type="nucleotide sequence ID" value="NZ_CAOS01000014.1"/>
</dbReference>
<dbReference type="Proteomes" id="UP000009315">
    <property type="component" value="Unassembled WGS sequence"/>
</dbReference>
<comment type="catalytic activity">
    <reaction evidence="1 9">
        <text>1-(2-carboxyphenylamino)-1-deoxy-D-ribulose 5-phosphate + H(+) = (1S,2R)-1-C-(indol-3-yl)glycerol 3-phosphate + CO2 + H2O</text>
        <dbReference type="Rhea" id="RHEA:23476"/>
        <dbReference type="ChEBI" id="CHEBI:15377"/>
        <dbReference type="ChEBI" id="CHEBI:15378"/>
        <dbReference type="ChEBI" id="CHEBI:16526"/>
        <dbReference type="ChEBI" id="CHEBI:58613"/>
        <dbReference type="ChEBI" id="CHEBI:58866"/>
        <dbReference type="EC" id="4.1.1.48"/>
    </reaction>
</comment>
<evidence type="ECO:0000256" key="3">
    <source>
        <dbReference type="ARBA" id="ARBA00008737"/>
    </source>
</evidence>
<evidence type="ECO:0000256" key="5">
    <source>
        <dbReference type="ARBA" id="ARBA00022793"/>
    </source>
</evidence>
<dbReference type="OrthoDB" id="9804217at2"/>
<evidence type="ECO:0000256" key="1">
    <source>
        <dbReference type="ARBA" id="ARBA00001633"/>
    </source>
</evidence>
<gene>
    <name evidence="9 11" type="primary">trpC</name>
    <name evidence="11" type="ORF">DESHY_70075</name>
</gene>
<protein>
    <recommendedName>
        <fullName evidence="9">Indole-3-glycerol phosphate synthase</fullName>
        <shortName evidence="9">IGPS</shortName>
        <ecNumber evidence="9">4.1.1.48</ecNumber>
    </recommendedName>
</protein>
<dbReference type="Pfam" id="PF00218">
    <property type="entry name" value="IGPS"/>
    <property type="match status" value="1"/>
</dbReference>
<dbReference type="GO" id="GO:0004640">
    <property type="term" value="F:phosphoribosylanthranilate isomerase activity"/>
    <property type="evidence" value="ECO:0007669"/>
    <property type="project" value="TreeGrafter"/>
</dbReference>
<comment type="caution">
    <text evidence="11">The sequence shown here is derived from an EMBL/GenBank/DDBJ whole genome shotgun (WGS) entry which is preliminary data.</text>
</comment>
<dbReference type="GO" id="GO:0004425">
    <property type="term" value="F:indole-3-glycerol-phosphate synthase activity"/>
    <property type="evidence" value="ECO:0007669"/>
    <property type="project" value="UniProtKB-UniRule"/>
</dbReference>
<dbReference type="CDD" id="cd00331">
    <property type="entry name" value="IGPS"/>
    <property type="match status" value="1"/>
</dbReference>
<comment type="similarity">
    <text evidence="3 9">Belongs to the TrpC family.</text>
</comment>
<dbReference type="GO" id="GO:0000162">
    <property type="term" value="P:L-tryptophan biosynthetic process"/>
    <property type="evidence" value="ECO:0007669"/>
    <property type="project" value="UniProtKB-UniRule"/>
</dbReference>
<evidence type="ECO:0000313" key="11">
    <source>
        <dbReference type="EMBL" id="CCO09289.1"/>
    </source>
</evidence>
<dbReference type="NCBIfam" id="NF001377">
    <property type="entry name" value="PRK00278.2-4"/>
    <property type="match status" value="1"/>
</dbReference>
<dbReference type="InterPro" id="IPR045186">
    <property type="entry name" value="Indole-3-glycerol_P_synth"/>
</dbReference>
<accession>K8E0W1</accession>
<organism evidence="11 12">
    <name type="scientific">Desulforamulus hydrothermalis Lam5 = DSM 18033</name>
    <dbReference type="NCBI Taxonomy" id="1121428"/>
    <lineage>
        <taxon>Bacteria</taxon>
        <taxon>Bacillati</taxon>
        <taxon>Bacillota</taxon>
        <taxon>Clostridia</taxon>
        <taxon>Eubacteriales</taxon>
        <taxon>Peptococcaceae</taxon>
        <taxon>Desulforamulus</taxon>
    </lineage>
</organism>
<reference evidence="11 12" key="1">
    <citation type="journal article" date="2013" name="Genome Announc.">
        <title>Genome Sequence of the Sulfate-Reducing Bacterium Desulfotomaculum hydrothermale Lam5(T).</title>
        <authorList>
            <person name="Amin O."/>
            <person name="Fardeau M.L."/>
            <person name="Valette O."/>
            <person name="Hirschler-Rea A."/>
            <person name="Barbe V."/>
            <person name="Medigue C."/>
            <person name="Vacherie B."/>
            <person name="Ollivier B."/>
            <person name="Bertin P.N."/>
            <person name="Dolla A."/>
        </authorList>
    </citation>
    <scope>NUCLEOTIDE SEQUENCE [LARGE SCALE GENOMIC DNA]</scope>
    <source>
        <strain evidence="12">Lam5 / DSM 18033</strain>
    </source>
</reference>
<keyword evidence="6 9" id="KW-0822">Tryptophan biosynthesis</keyword>
<comment type="pathway">
    <text evidence="2 9">Amino-acid biosynthesis; L-tryptophan biosynthesis; L-tryptophan from chorismate: step 4/5.</text>
</comment>
<dbReference type="eggNOG" id="COG0134">
    <property type="taxonomic scope" value="Bacteria"/>
</dbReference>
<keyword evidence="4 9" id="KW-0028">Amino-acid biosynthesis</keyword>
<sequence>MILSKIIQHKKQELKILQQTLDVCDMARQIKRLPPTRNFQAAIRLPGCVSLIAEIKQASPVKGNLSRNFNHLELAGSYSRHGAAAISILTETEFFGGRLSYLEEVRQACDLPLLRKDFIIDTLQLYQSRLAGADAVLLIAAVLSDHKLRQLLSLAARLNLQALVEVHTPAELERALRAGAAVIGINNRCLQTFVTDLNTTDRLLSLLNRPDITVVSASGISSREHMQFLRRRGVHAALVGEALVTAADTGCKIKELLEGGRRLTDV</sequence>
<dbReference type="UniPathway" id="UPA00035">
    <property type="reaction ID" value="UER00043"/>
</dbReference>
<dbReference type="FunFam" id="3.20.20.70:FF:000024">
    <property type="entry name" value="Indole-3-glycerol phosphate synthase"/>
    <property type="match status" value="1"/>
</dbReference>
<keyword evidence="12" id="KW-1185">Reference proteome</keyword>
<dbReference type="InterPro" id="IPR011060">
    <property type="entry name" value="RibuloseP-bd_barrel"/>
</dbReference>
<dbReference type="HAMAP" id="MF_00134_B">
    <property type="entry name" value="IGPS_B"/>
    <property type="match status" value="1"/>
</dbReference>
<evidence type="ECO:0000256" key="7">
    <source>
        <dbReference type="ARBA" id="ARBA00023141"/>
    </source>
</evidence>
<proteinExistence type="inferred from homology"/>
<evidence type="ECO:0000313" key="12">
    <source>
        <dbReference type="Proteomes" id="UP000009315"/>
    </source>
</evidence>
<name>K8E0W1_9FIRM</name>
<evidence type="ECO:0000256" key="2">
    <source>
        <dbReference type="ARBA" id="ARBA00004696"/>
    </source>
</evidence>
<evidence type="ECO:0000256" key="8">
    <source>
        <dbReference type="ARBA" id="ARBA00023239"/>
    </source>
</evidence>
<dbReference type="EC" id="4.1.1.48" evidence="9"/>
<dbReference type="SUPFAM" id="SSF51366">
    <property type="entry name" value="Ribulose-phoshate binding barrel"/>
    <property type="match status" value="1"/>
</dbReference>
<dbReference type="InterPro" id="IPR013798">
    <property type="entry name" value="Indole-3-glycerol_P_synth_dom"/>
</dbReference>
<dbReference type="PANTHER" id="PTHR22854">
    <property type="entry name" value="TRYPTOPHAN BIOSYNTHESIS PROTEIN"/>
    <property type="match status" value="1"/>
</dbReference>
<dbReference type="STRING" id="1121428.DESHY_70075"/>
<evidence type="ECO:0000256" key="4">
    <source>
        <dbReference type="ARBA" id="ARBA00022605"/>
    </source>
</evidence>
<dbReference type="InterPro" id="IPR013785">
    <property type="entry name" value="Aldolase_TIM"/>
</dbReference>
<keyword evidence="5 9" id="KW-0210">Decarboxylase</keyword>